<dbReference type="AlphaFoldDB" id="A0A0B6Y019"/>
<evidence type="ECO:0000313" key="1">
    <source>
        <dbReference type="EMBL" id="CEK48875.1"/>
    </source>
</evidence>
<sequence length="304" mass="35907">MMEFPRIVLTNREDFLRSGVPEDQTYFKAENKSVLKKNWLYIKRGKWEHWLLSKLENFVYMYISKKNDESDFLLTESHIAMGNISGDCSQDFGPEIVNSYTSDTESRTLSCFDNYFLHESRKIELFHDREGYQMTPWAARISMRRIEKILTKEECVRLTDMSGSKMILSKDYSRHGIPIEVEGKLLWFSFIVLKGPIPEFSFWESARSTLRPRENSERFHQAMTLKVEIIDEVFYYKLVLDGRVDWPPIGRTSLEDHRRLVREFADFCGDDEEQDEFIEQTKNISIAPEEENYGSSADELELFT</sequence>
<name>A0A0B6Y019_9EUPU</name>
<protein>
    <submittedName>
        <fullName evidence="1">Uncharacterized protein</fullName>
    </submittedName>
</protein>
<reference evidence="1" key="1">
    <citation type="submission" date="2014-12" db="EMBL/GenBank/DDBJ databases">
        <title>Insight into the proteome of Arion vulgaris.</title>
        <authorList>
            <person name="Aradska J."/>
            <person name="Bulat T."/>
            <person name="Smidak R."/>
            <person name="Sarate P."/>
            <person name="Gangsoo J."/>
            <person name="Sialana F."/>
            <person name="Bilban M."/>
            <person name="Lubec G."/>
        </authorList>
    </citation>
    <scope>NUCLEOTIDE SEQUENCE</scope>
    <source>
        <tissue evidence="1">Skin</tissue>
    </source>
</reference>
<organism evidence="1">
    <name type="scientific">Arion vulgaris</name>
    <dbReference type="NCBI Taxonomy" id="1028688"/>
    <lineage>
        <taxon>Eukaryota</taxon>
        <taxon>Metazoa</taxon>
        <taxon>Spiralia</taxon>
        <taxon>Lophotrochozoa</taxon>
        <taxon>Mollusca</taxon>
        <taxon>Gastropoda</taxon>
        <taxon>Heterobranchia</taxon>
        <taxon>Euthyneura</taxon>
        <taxon>Panpulmonata</taxon>
        <taxon>Eupulmonata</taxon>
        <taxon>Stylommatophora</taxon>
        <taxon>Helicina</taxon>
        <taxon>Arionoidea</taxon>
        <taxon>Arionidae</taxon>
        <taxon>Arion</taxon>
    </lineage>
</organism>
<dbReference type="EMBL" id="HACG01002010">
    <property type="protein sequence ID" value="CEK48875.1"/>
    <property type="molecule type" value="Transcribed_RNA"/>
</dbReference>
<gene>
    <name evidence="1" type="primary">ORF5489</name>
</gene>
<accession>A0A0B6Y019</accession>
<proteinExistence type="predicted"/>